<evidence type="ECO:0000313" key="2">
    <source>
        <dbReference type="Proteomes" id="UP000436911"/>
    </source>
</evidence>
<evidence type="ECO:0000313" key="1">
    <source>
        <dbReference type="EMBL" id="KAA3526596.1"/>
    </source>
</evidence>
<gene>
    <name evidence="1" type="ORF">DXT89_14575</name>
</gene>
<evidence type="ECO:0008006" key="3">
    <source>
        <dbReference type="Google" id="ProtNLM"/>
    </source>
</evidence>
<dbReference type="AlphaFoldDB" id="A0A368NUH0"/>
<dbReference type="OrthoDB" id="7470251at2"/>
<dbReference type="SUPFAM" id="SSF51695">
    <property type="entry name" value="PLC-like phosphodiesterases"/>
    <property type="match status" value="1"/>
</dbReference>
<dbReference type="CDD" id="cd08584">
    <property type="entry name" value="PI-PLCc_GDPD_SF_unchar2"/>
    <property type="match status" value="1"/>
</dbReference>
<dbReference type="EMBL" id="QUSG01000007">
    <property type="protein sequence ID" value="KAA3526596.1"/>
    <property type="molecule type" value="Genomic_DNA"/>
</dbReference>
<proteinExistence type="predicted"/>
<reference evidence="1 2" key="1">
    <citation type="submission" date="2018-08" db="EMBL/GenBank/DDBJ databases">
        <title>Genome sequencing of Agrobacterium vitis strain ICMP 10754.</title>
        <authorList>
            <person name="Visnovsky S.B."/>
            <person name="Pitman A.R."/>
        </authorList>
    </citation>
    <scope>NUCLEOTIDE SEQUENCE [LARGE SCALE GENOMIC DNA]</scope>
    <source>
        <strain evidence="1 2">ICMP 10754</strain>
    </source>
</reference>
<accession>A0A368NUH0</accession>
<dbReference type="Proteomes" id="UP000436911">
    <property type="component" value="Unassembled WGS sequence"/>
</dbReference>
<name>A0A368NUH0_AGRVI</name>
<dbReference type="GO" id="GO:0006629">
    <property type="term" value="P:lipid metabolic process"/>
    <property type="evidence" value="ECO:0007669"/>
    <property type="project" value="InterPro"/>
</dbReference>
<dbReference type="InterPro" id="IPR017946">
    <property type="entry name" value="PLC-like_Pdiesterase_TIM-brl"/>
</dbReference>
<comment type="caution">
    <text evidence="1">The sequence shown here is derived from an EMBL/GenBank/DDBJ whole genome shotgun (WGS) entry which is preliminary data.</text>
</comment>
<sequence>MERAMKILAHRGWWLEAAEKNSETAFRRAFENGFGVETDTRDQNGVLKIAHNMPVGDKVMDLAYFLDLHNSYAGSGTIAMNIKADGLHKALRASLDGAGVTDLFCFDMAVPDAIGYLNNGFITYTRHSELEPLPPFYDKAQGVWLDAFYSDWITPDVIHKHLDAGKKVALVSPELHGRDHAAAWDVWGDLTGDDISICTDLPHLAAEKWG</sequence>
<protein>
    <recommendedName>
        <fullName evidence="3">Phosphodiesterase</fullName>
    </recommendedName>
</protein>
<dbReference type="GO" id="GO:0008081">
    <property type="term" value="F:phosphoric diester hydrolase activity"/>
    <property type="evidence" value="ECO:0007669"/>
    <property type="project" value="InterPro"/>
</dbReference>
<organism evidence="1 2">
    <name type="scientific">Agrobacterium vitis</name>
    <name type="common">Rhizobium vitis</name>
    <dbReference type="NCBI Taxonomy" id="373"/>
    <lineage>
        <taxon>Bacteria</taxon>
        <taxon>Pseudomonadati</taxon>
        <taxon>Pseudomonadota</taxon>
        <taxon>Alphaproteobacteria</taxon>
        <taxon>Hyphomicrobiales</taxon>
        <taxon>Rhizobiaceae</taxon>
        <taxon>Rhizobium/Agrobacterium group</taxon>
        <taxon>Agrobacterium</taxon>
    </lineage>
</organism>